<keyword evidence="2" id="KW-1185">Reference proteome</keyword>
<reference evidence="1" key="1">
    <citation type="submission" date="2022-09" db="EMBL/GenBank/DDBJ databases">
        <title>Genome analysis and characterization of larvicidal activity of Brevibacillus strains.</title>
        <authorList>
            <person name="Patrusheva E.V."/>
            <person name="Izotova A.O."/>
            <person name="Toshchakov S.V."/>
            <person name="Sineoky S.P."/>
        </authorList>
    </citation>
    <scope>NUCLEOTIDE SEQUENCE</scope>
    <source>
        <strain evidence="1">VKPM_B-13244</strain>
    </source>
</reference>
<sequence>MNNEKAVLAIQITYFKNYIHELEEDIKNVQYDYSRRILEGSLTDYQKGLAEVQARWEALDARDKVSCMGQRR</sequence>
<comment type="caution">
    <text evidence="1">The sequence shown here is derived from an EMBL/GenBank/DDBJ whole genome shotgun (WGS) entry which is preliminary data.</text>
</comment>
<evidence type="ECO:0000313" key="2">
    <source>
        <dbReference type="Proteomes" id="UP001067708"/>
    </source>
</evidence>
<name>A0ABT4HZ96_9BACL</name>
<dbReference type="Proteomes" id="UP001067708">
    <property type="component" value="Unassembled WGS sequence"/>
</dbReference>
<evidence type="ECO:0000313" key="1">
    <source>
        <dbReference type="EMBL" id="MCZ0831786.1"/>
    </source>
</evidence>
<accession>A0ABT4HZ96</accession>
<protein>
    <submittedName>
        <fullName evidence="1">Uncharacterized protein</fullName>
    </submittedName>
</protein>
<organism evidence="1 2">
    <name type="scientific">Brevibacillus halotolerans</name>
    <dbReference type="NCBI Taxonomy" id="1507437"/>
    <lineage>
        <taxon>Bacteria</taxon>
        <taxon>Bacillati</taxon>
        <taxon>Bacillota</taxon>
        <taxon>Bacilli</taxon>
        <taxon>Bacillales</taxon>
        <taxon>Paenibacillaceae</taxon>
        <taxon>Brevibacillus</taxon>
    </lineage>
</organism>
<proteinExistence type="predicted"/>
<gene>
    <name evidence="1" type="ORF">O0535_13660</name>
</gene>
<dbReference type="EMBL" id="JAPTNG010000009">
    <property type="protein sequence ID" value="MCZ0831786.1"/>
    <property type="molecule type" value="Genomic_DNA"/>
</dbReference>
<dbReference type="RefSeq" id="WP_258417631.1">
    <property type="nucleotide sequence ID" value="NZ_JAPTNG010000009.1"/>
</dbReference>